<dbReference type="OrthoDB" id="3913861at2759"/>
<feature type="chain" id="PRO_5020623916" evidence="2">
    <location>
        <begin position="19"/>
        <end position="374"/>
    </location>
</feature>
<reference evidence="3 4" key="1">
    <citation type="submission" date="2017-03" db="EMBL/GenBank/DDBJ databases">
        <title>Genomes of endolithic fungi from Antarctica.</title>
        <authorList>
            <person name="Coleine C."/>
            <person name="Masonjones S."/>
            <person name="Stajich J.E."/>
        </authorList>
    </citation>
    <scope>NUCLEOTIDE SEQUENCE [LARGE SCALE GENOMIC DNA]</scope>
    <source>
        <strain evidence="3 4">CCFEE 5184</strain>
    </source>
</reference>
<evidence type="ECO:0000313" key="4">
    <source>
        <dbReference type="Proteomes" id="UP000309340"/>
    </source>
</evidence>
<dbReference type="Proteomes" id="UP000309340">
    <property type="component" value="Unassembled WGS sequence"/>
</dbReference>
<dbReference type="AlphaFoldDB" id="A0A4U0WWY6"/>
<feature type="compositionally biased region" description="Basic and acidic residues" evidence="1">
    <location>
        <begin position="142"/>
        <end position="168"/>
    </location>
</feature>
<comment type="caution">
    <text evidence="3">The sequence shown here is derived from an EMBL/GenBank/DDBJ whole genome shotgun (WGS) entry which is preliminary data.</text>
</comment>
<feature type="compositionally biased region" description="Polar residues" evidence="1">
    <location>
        <begin position="280"/>
        <end position="296"/>
    </location>
</feature>
<accession>A0A4U0WWY6</accession>
<keyword evidence="4" id="KW-1185">Reference proteome</keyword>
<dbReference type="EMBL" id="NAJQ01000556">
    <property type="protein sequence ID" value="TKA67657.1"/>
    <property type="molecule type" value="Genomic_DNA"/>
</dbReference>
<organism evidence="3 4">
    <name type="scientific">Friedmanniomyces simplex</name>
    <dbReference type="NCBI Taxonomy" id="329884"/>
    <lineage>
        <taxon>Eukaryota</taxon>
        <taxon>Fungi</taxon>
        <taxon>Dikarya</taxon>
        <taxon>Ascomycota</taxon>
        <taxon>Pezizomycotina</taxon>
        <taxon>Dothideomycetes</taxon>
        <taxon>Dothideomycetidae</taxon>
        <taxon>Mycosphaerellales</taxon>
        <taxon>Teratosphaeriaceae</taxon>
        <taxon>Friedmanniomyces</taxon>
    </lineage>
</organism>
<gene>
    <name evidence="3" type="ORF">B0A55_08147</name>
</gene>
<evidence type="ECO:0000256" key="2">
    <source>
        <dbReference type="SAM" id="SignalP"/>
    </source>
</evidence>
<feature type="region of interest" description="Disordered" evidence="1">
    <location>
        <begin position="36"/>
        <end position="57"/>
    </location>
</feature>
<protein>
    <submittedName>
        <fullName evidence="3">Uncharacterized protein</fullName>
    </submittedName>
</protein>
<feature type="signal peptide" evidence="2">
    <location>
        <begin position="1"/>
        <end position="18"/>
    </location>
</feature>
<feature type="compositionally biased region" description="Basic and acidic residues" evidence="1">
    <location>
        <begin position="114"/>
        <end position="134"/>
    </location>
</feature>
<feature type="region of interest" description="Disordered" evidence="1">
    <location>
        <begin position="269"/>
        <end position="296"/>
    </location>
</feature>
<feature type="compositionally biased region" description="Basic and acidic residues" evidence="1">
    <location>
        <begin position="92"/>
        <end position="105"/>
    </location>
</feature>
<evidence type="ECO:0000313" key="3">
    <source>
        <dbReference type="EMBL" id="TKA67657.1"/>
    </source>
</evidence>
<keyword evidence="2" id="KW-0732">Signal</keyword>
<evidence type="ECO:0000256" key="1">
    <source>
        <dbReference type="SAM" id="MobiDB-lite"/>
    </source>
</evidence>
<proteinExistence type="predicted"/>
<sequence length="374" mass="41276">MRFLPTITLAALTTGAVATRISSPRWDKYAEERGFTGHEDPQEFGHGGLQAREADPEAIESWEHAHGSQAPTYKLYGEHEGFGQHAARSEPVFHGDRYGHGRDQPLHAAHHARSAPEHFGHPFEGHQHGSEHHARSVPATPEGHRPGGDKHYDESQGHEKQHFARAMKDTAASTSLARPEAEAEAYRMPYEHASLAEHDGYHHARDAEARMPFEHTAQPFPRPHQARDAEARMPYEHASPAESNEHGQHRARDAGARMPYEHTVQPFPRPHQAREAEAQPVNSWSQPAEAQEEGQNYFSKLSHAASQATAKATTTQAAPAPPQGWRVYARNAATTTQQAAHPTEAYGWAGEEGAKYTAAKTAAPKMAGGWGFPW</sequence>
<name>A0A4U0WWY6_9PEZI</name>
<feature type="region of interest" description="Disordered" evidence="1">
    <location>
        <begin position="92"/>
        <end position="183"/>
    </location>
</feature>